<evidence type="ECO:0000313" key="2">
    <source>
        <dbReference type="EMBL" id="MBC8430419.1"/>
    </source>
</evidence>
<gene>
    <name evidence="2" type="ORF">H8D96_00725</name>
</gene>
<dbReference type="CDD" id="cd00077">
    <property type="entry name" value="HDc"/>
    <property type="match status" value="1"/>
</dbReference>
<dbReference type="PROSITE" id="PS51833">
    <property type="entry name" value="HDOD"/>
    <property type="match status" value="1"/>
</dbReference>
<dbReference type="Proteomes" id="UP000605201">
    <property type="component" value="Unassembled WGS sequence"/>
</dbReference>
<evidence type="ECO:0000259" key="1">
    <source>
        <dbReference type="PROSITE" id="PS51833"/>
    </source>
</evidence>
<dbReference type="InterPro" id="IPR013976">
    <property type="entry name" value="HDOD"/>
</dbReference>
<proteinExistence type="predicted"/>
<comment type="caution">
    <text evidence="2">The sequence shown here is derived from an EMBL/GenBank/DDBJ whole genome shotgun (WGS) entry which is preliminary data.</text>
</comment>
<protein>
    <submittedName>
        <fullName evidence="2">HDOD domain-containing protein</fullName>
    </submittedName>
</protein>
<dbReference type="EMBL" id="JACNIG010000039">
    <property type="protein sequence ID" value="MBC8430419.1"/>
    <property type="molecule type" value="Genomic_DNA"/>
</dbReference>
<dbReference type="PANTHER" id="PTHR33525">
    <property type="match status" value="1"/>
</dbReference>
<dbReference type="AlphaFoldDB" id="A0A8J6NVA6"/>
<reference evidence="2 3" key="1">
    <citation type="submission" date="2020-08" db="EMBL/GenBank/DDBJ databases">
        <title>Bridging the membrane lipid divide: bacteria of the FCB group superphylum have the potential to synthesize archaeal ether lipids.</title>
        <authorList>
            <person name="Villanueva L."/>
            <person name="Von Meijenfeldt F.A.B."/>
            <person name="Westbye A.B."/>
            <person name="Yadav S."/>
            <person name="Hopmans E.C."/>
            <person name="Dutilh B.E."/>
            <person name="Sinninghe Damste J.S."/>
        </authorList>
    </citation>
    <scope>NUCLEOTIDE SEQUENCE [LARGE SCALE GENOMIC DNA]</scope>
    <source>
        <strain evidence="2">NIOZ-UU17</strain>
    </source>
</reference>
<dbReference type="PANTHER" id="PTHR33525:SF3">
    <property type="entry name" value="RIBONUCLEASE Y"/>
    <property type="match status" value="1"/>
</dbReference>
<dbReference type="Pfam" id="PF08668">
    <property type="entry name" value="HDOD"/>
    <property type="match status" value="1"/>
</dbReference>
<dbReference type="Gene3D" id="1.10.3210.10">
    <property type="entry name" value="Hypothetical protein af1432"/>
    <property type="match status" value="1"/>
</dbReference>
<sequence>MKVICPNCPNVFDLPDERFPAGKKIAFPCPACKGTIDLDLRPKTARDSAGFSEKKKKDHLAGEALKKKILRNVMDLPPMPQTIFKARDIMADKKSDFKELADLFETDQAIATKILKIANSPYYGLSGKVSSIKHASLVLGHKALGELIIMGGTAGLLENKLEGYGMDAGELWKHSLAVAFGSRIIANMKEPALANDAFTAGLIHDSGKLILDQYITERWELFEELMDNGQHTFLDAEKKILKLDHSEVASEVCKTWRIPEPLTVAIKYHHYPSRSNGVKLAYIVHLADAIAMMTGLGLGIDGTFYQMDDKTMEILDFQEEDVNDIMGKVLEAVQKIID</sequence>
<evidence type="ECO:0000313" key="3">
    <source>
        <dbReference type="Proteomes" id="UP000605201"/>
    </source>
</evidence>
<accession>A0A8J6NVA6</accession>
<feature type="domain" description="HDOD" evidence="1">
    <location>
        <begin position="76"/>
        <end position="272"/>
    </location>
</feature>
<dbReference type="SUPFAM" id="SSF109604">
    <property type="entry name" value="HD-domain/PDEase-like"/>
    <property type="match status" value="1"/>
</dbReference>
<dbReference type="InterPro" id="IPR052340">
    <property type="entry name" value="RNase_Y/CdgJ"/>
</dbReference>
<dbReference type="SMART" id="SM00471">
    <property type="entry name" value="HDc"/>
    <property type="match status" value="1"/>
</dbReference>
<dbReference type="InterPro" id="IPR003607">
    <property type="entry name" value="HD/PDEase_dom"/>
</dbReference>
<name>A0A8J6NVA6_9BACT</name>
<organism evidence="2 3">
    <name type="scientific">Candidatus Desulfatibia vada</name>
    <dbReference type="NCBI Taxonomy" id="2841696"/>
    <lineage>
        <taxon>Bacteria</taxon>
        <taxon>Pseudomonadati</taxon>
        <taxon>Thermodesulfobacteriota</taxon>
        <taxon>Desulfobacteria</taxon>
        <taxon>Desulfobacterales</taxon>
        <taxon>Desulfobacterales incertae sedis</taxon>
        <taxon>Candidatus Desulfatibia</taxon>
    </lineage>
</organism>